<evidence type="ECO:0000313" key="5">
    <source>
        <dbReference type="Proteomes" id="UP000006835"/>
    </source>
</evidence>
<dbReference type="GO" id="GO:0005975">
    <property type="term" value="P:carbohydrate metabolic process"/>
    <property type="evidence" value="ECO:0007669"/>
    <property type="project" value="InterPro"/>
</dbReference>
<dbReference type="InterPro" id="IPR008928">
    <property type="entry name" value="6-hairpin_glycosidase_sf"/>
</dbReference>
<proteinExistence type="predicted"/>
<feature type="domain" description="Glycosyl hydrolase family 95 catalytic" evidence="3">
    <location>
        <begin position="289"/>
        <end position="688"/>
    </location>
</feature>
<gene>
    <name evidence="4" type="ordered locus">Calkro_0575</name>
</gene>
<keyword evidence="4" id="KW-0326">Glycosidase</keyword>
<dbReference type="Proteomes" id="UP000006835">
    <property type="component" value="Chromosome"/>
</dbReference>
<dbReference type="AlphaFoldDB" id="E4SEI3"/>
<dbReference type="HOGENOM" id="CLU_004617_2_2_9"/>
<dbReference type="Pfam" id="PF21307">
    <property type="entry name" value="Glyco_hydro_95_C"/>
    <property type="match status" value="1"/>
</dbReference>
<dbReference type="PANTHER" id="PTHR31084">
    <property type="entry name" value="ALPHA-L-FUCOSIDASE 2"/>
    <property type="match status" value="1"/>
</dbReference>
<evidence type="ECO:0000259" key="2">
    <source>
        <dbReference type="Pfam" id="PF21307"/>
    </source>
</evidence>
<dbReference type="PATRIC" id="fig|632348.3.peg.613"/>
<name>E4SEI3_CALK2</name>
<organism evidence="4 5">
    <name type="scientific">Caldicellulosiruptor kronotskyensis (strain DSM 18902 / VKM B-2412 / 2002)</name>
    <dbReference type="NCBI Taxonomy" id="632348"/>
    <lineage>
        <taxon>Bacteria</taxon>
        <taxon>Bacillati</taxon>
        <taxon>Bacillota</taxon>
        <taxon>Bacillota incertae sedis</taxon>
        <taxon>Caldicellulosiruptorales</taxon>
        <taxon>Caldicellulosiruptoraceae</taxon>
        <taxon>Caldicellulosiruptor</taxon>
    </lineage>
</organism>
<evidence type="ECO:0000259" key="3">
    <source>
        <dbReference type="Pfam" id="PF22124"/>
    </source>
</evidence>
<protein>
    <submittedName>
        <fullName evidence="4">Alpha-L-fucosidase</fullName>
        <ecNumber evidence="4">3.2.1.51</ecNumber>
    </submittedName>
</protein>
<accession>E4SEI3</accession>
<dbReference type="Pfam" id="PF22124">
    <property type="entry name" value="Glyco_hydro_95_cat"/>
    <property type="match status" value="1"/>
</dbReference>
<keyword evidence="5" id="KW-1185">Reference proteome</keyword>
<dbReference type="SUPFAM" id="SSF48208">
    <property type="entry name" value="Six-hairpin glycosidases"/>
    <property type="match status" value="1"/>
</dbReference>
<dbReference type="GO" id="GO:0004560">
    <property type="term" value="F:alpha-L-fucosidase activity"/>
    <property type="evidence" value="ECO:0007669"/>
    <property type="project" value="UniProtKB-EC"/>
</dbReference>
<dbReference type="InterPro" id="IPR049053">
    <property type="entry name" value="AFCA-like_C"/>
</dbReference>
<dbReference type="OrthoDB" id="9802600at2"/>
<dbReference type="KEGG" id="ckn:Calkro_0575"/>
<dbReference type="InterPro" id="IPR054363">
    <property type="entry name" value="GH95_cat"/>
</dbReference>
<feature type="domain" description="Glycosyl hydrolase family 95 N-terminal" evidence="1">
    <location>
        <begin position="7"/>
        <end position="267"/>
    </location>
</feature>
<dbReference type="EC" id="3.2.1.51" evidence="4"/>
<reference key="1">
    <citation type="submission" date="2010-11" db="EMBL/GenBank/DDBJ databases">
        <title>Complete sequence of Caldicellulosiruptor kronotskyensis 2002.</title>
        <authorList>
            <consortium name="US DOE Joint Genome Institute"/>
            <person name="Lucas S."/>
            <person name="Copeland A."/>
            <person name="Lapidus A."/>
            <person name="Cheng J.-F."/>
            <person name="Bruce D."/>
            <person name="Goodwin L."/>
            <person name="Pitluck S."/>
            <person name="Davenport K."/>
            <person name="Detter J.C."/>
            <person name="Han C."/>
            <person name="Tapia R."/>
            <person name="Land M."/>
            <person name="Hauser L."/>
            <person name="Jeffries C."/>
            <person name="Kyrpides N."/>
            <person name="Ivanova N."/>
            <person name="Mikhailova N."/>
            <person name="Blumer-Schuette S.E."/>
            <person name="Kelly R.M."/>
            <person name="Woyke T."/>
        </authorList>
    </citation>
    <scope>NUCLEOTIDE SEQUENCE</scope>
    <source>
        <strain>2002</strain>
    </source>
</reference>
<keyword evidence="4" id="KW-0378">Hydrolase</keyword>
<feature type="domain" description="Alpha fucosidase A-like C-terminal" evidence="2">
    <location>
        <begin position="690"/>
        <end position="779"/>
    </location>
</feature>
<dbReference type="EMBL" id="CP002330">
    <property type="protein sequence ID" value="ADQ45470.1"/>
    <property type="molecule type" value="Genomic_DNA"/>
</dbReference>
<reference evidence="4 5" key="2">
    <citation type="journal article" date="2011" name="J. Bacteriol.">
        <title>Complete genome sequences for the anaerobic, extremely thermophilic plant biomass-degrading bacteria Caldicellulosiruptor hydrothermalis, Caldicellulosiruptor kristjanssonii, Caldicellulosiruptor kronotskyensis, Caldicellulosiruptor owensenis, and Caldicellulosiruptor lactoaceticus.</title>
        <authorList>
            <person name="Blumer-Schuette S.E."/>
            <person name="Ozdemir I."/>
            <person name="Mistry D."/>
            <person name="Lucas S."/>
            <person name="Lapidus A."/>
            <person name="Cheng J.F."/>
            <person name="Goodwin L.A."/>
            <person name="Pitluck S."/>
            <person name="Land M.L."/>
            <person name="Hauser L.J."/>
            <person name="Woyke T."/>
            <person name="Mikhailova N."/>
            <person name="Pati A."/>
            <person name="Kyrpides N.C."/>
            <person name="Ivanova N."/>
            <person name="Detter J.C."/>
            <person name="Walston-Davenport K."/>
            <person name="Han S."/>
            <person name="Adams M.W."/>
            <person name="Kelly R.M."/>
        </authorList>
    </citation>
    <scope>NUCLEOTIDE SEQUENCE [LARGE SCALE GENOMIC DNA]</scope>
    <source>
        <strain evidence="5">DSM 18902 / VKM B-2412 / 2002</strain>
    </source>
</reference>
<dbReference type="InterPro" id="IPR027414">
    <property type="entry name" value="GH95_N_dom"/>
</dbReference>
<sequence length="786" mass="88759">MKHPYHLSFYKPASTWYEALPLGNGRLGAMVYGHTAVERIQLNDDSLWSGTFIDRNNPSLKEKLPEIRRLVLVGDLYHAEELIMQYMVGTPASMRHYTTLGELDIALNQHLPFATGWIPNSNGCEDYYCDLDLMNGILSITHRQAGVRYCREMFVSYPAQVMCIRFVSEKPGTINMDIMLDRTVISDETVPDERRPGQRVRRGWPTVNVDFIRTMDERTILMRGNESGVEFATAVRVVCDGKLQNPVSQLLARNCGEVILYLASSTTNRSEDPVSEVFRLLDAAEKKGYVALREEHINDFSNLMWRCVLDLGPSPDKPTDERIAALRAGDNDPALAALYFQLGRYLIVSGSREGSAPLNLQGIWNADFMPIWDSKYTLNINLQMNYWPVEICNLSELHMPLMELLGKMHEKGRETARVMYGMRGMVCHHNTDFYGDCAPQDRYMAATPWVIGGAWLGLHVWEHYLFTKDLNFLREMYPILRDIAMFYEDFLIEVDGKLVTCPSVSPENRYILPDGYDTPMCVSPAMDNQILRELFAACIEAANLLGVDQELTEKWLEISQRLPKDKIGSKGQLLEWDQEYPELTPGMGHVSHLFACYPGKGINWRDTPELMNAVRKSLELRMEHGAGKKGWPLAWYINIFARLLDGEMTDKLIRRMLIDSTARNLLNATPIFQIDGNLGATAGIAECLLQSHIAVHFLPALPVSWQEGSVKGLRARGGHEVDIKWKGGKLVEAVVTPQFTGPIEVVGELLKVECEGSSVPIVKTQIGFMFFAEGGKAYKLTPVSNT</sequence>
<dbReference type="PANTHER" id="PTHR31084:SF0">
    <property type="entry name" value="ALPHA-L-FUCOSIDASE 2"/>
    <property type="match status" value="1"/>
</dbReference>
<dbReference type="InterPro" id="IPR012341">
    <property type="entry name" value="6hp_glycosidase-like_sf"/>
</dbReference>
<dbReference type="PIRSF" id="PIRSF007663">
    <property type="entry name" value="UCP007663"/>
    <property type="match status" value="1"/>
</dbReference>
<dbReference type="CAZy" id="GH95">
    <property type="family name" value="Glycoside Hydrolase Family 95"/>
</dbReference>
<evidence type="ECO:0000259" key="1">
    <source>
        <dbReference type="Pfam" id="PF14498"/>
    </source>
</evidence>
<evidence type="ECO:0000313" key="4">
    <source>
        <dbReference type="EMBL" id="ADQ45470.1"/>
    </source>
</evidence>
<dbReference type="Gene3D" id="1.50.10.10">
    <property type="match status" value="1"/>
</dbReference>
<dbReference type="InterPro" id="IPR016518">
    <property type="entry name" value="Alpha-L-fucosidase"/>
</dbReference>
<dbReference type="Pfam" id="PF14498">
    <property type="entry name" value="Glyco_hyd_65N_2"/>
    <property type="match status" value="1"/>
</dbReference>
<dbReference type="RefSeq" id="WP_013429620.1">
    <property type="nucleotide sequence ID" value="NC_014720.1"/>
</dbReference>